<evidence type="ECO:0000256" key="2">
    <source>
        <dbReference type="ARBA" id="ARBA00005005"/>
    </source>
</evidence>
<dbReference type="GO" id="GO:0003857">
    <property type="term" value="F:(3S)-3-hydroxyacyl-CoA dehydrogenase (NAD+) activity"/>
    <property type="evidence" value="ECO:0007669"/>
    <property type="project" value="UniProtKB-EC"/>
</dbReference>
<dbReference type="GO" id="GO:0006635">
    <property type="term" value="P:fatty acid beta-oxidation"/>
    <property type="evidence" value="ECO:0007669"/>
    <property type="project" value="UniProtKB-UniPathway"/>
</dbReference>
<sequence>MSQYVTVRREGDIAVVTLDNPPVNSLSHHLREPLDAALRDLRDDASVAAVVIHCAGRTFIAGADITEFNTPKATASPNLRELIVTLETFAKPTVAAIHGTAFGGGLELAMGCHFRVADGRAQFGLPEVKLGLLPGAGGTVRLPRLIGPEKALSAIVSGNPIGAEAALADGLVDAVYDDDLVANAITFAREGISAGKPLVAVRDREKKLAAARNDLAGFDSQIAEVLKKAKGLDAPKRCADAVRNALTMPFDEALVTERKYFVELVDGDQSKAQRHLFFAQREAAKVQGIGPDVKPRAVKRVGVIGAGTMGGGIAMSFLNGGIPVTILEMSKEALERGIHNMEKNYAISVQRGSMSEDAKTKRMGLLSGTTNYADLADCDLIVEAVFEEMGVKKEVFGKLDTVSNLGAILASNTSYLDVDEIAASTSRPADVLGLHFFSPANVMKLLEIVRGAKTAPDVIATALDVARRIGKVPVVVGVCHGFVGNRMLASRSAELEDLLLEGATPAQVDKVFTDFGWPMGPFAMGDLAGLDIGWRNRKSLGKTAAVADALCEQGRFGQKTGKGFYLYEAGSRAPKSDPEVEALIEAKARENGVNRRDISAEEIAERTMYPMINEGAKVLEEGIAARASDIDIVWTNGYGFPIGKGGPMFWAELEGLGKIVERLEYWHGKTGKDVFDPSALMRRAAEAGSFRHASSTGKVA</sequence>
<dbReference type="GO" id="GO:0004300">
    <property type="term" value="F:enoyl-CoA hydratase activity"/>
    <property type="evidence" value="ECO:0007669"/>
    <property type="project" value="UniProtKB-ARBA"/>
</dbReference>
<dbReference type="PROSITE" id="PS00166">
    <property type="entry name" value="ENOYL_COA_HYDRATASE"/>
    <property type="match status" value="1"/>
</dbReference>
<dbReference type="PANTHER" id="PTHR23309:SF49">
    <property type="entry name" value="PEROXISOMAL BIFUNCTIONAL ENZYME"/>
    <property type="match status" value="1"/>
</dbReference>
<comment type="subunit">
    <text evidence="4">Monomer.</text>
</comment>
<keyword evidence="6" id="KW-0442">Lipid degradation</keyword>
<evidence type="ECO:0000256" key="3">
    <source>
        <dbReference type="ARBA" id="ARBA00008750"/>
    </source>
</evidence>
<evidence type="ECO:0000256" key="13">
    <source>
        <dbReference type="ARBA" id="ARBA00023268"/>
    </source>
</evidence>
<comment type="similarity">
    <text evidence="15">Belongs to the enoyl-CoA hydratase/isomerase family.</text>
</comment>
<evidence type="ECO:0000259" key="16">
    <source>
        <dbReference type="Pfam" id="PF00725"/>
    </source>
</evidence>
<feature type="domain" description="3-hydroxyacyl-CoA dehydrogenase C-terminal" evidence="16">
    <location>
        <begin position="603"/>
        <end position="697"/>
    </location>
</feature>
<dbReference type="GO" id="GO:0016853">
    <property type="term" value="F:isomerase activity"/>
    <property type="evidence" value="ECO:0007669"/>
    <property type="project" value="UniProtKB-KW"/>
</dbReference>
<dbReference type="SUPFAM" id="SSF48179">
    <property type="entry name" value="6-phosphogluconate dehydrogenase C-terminal domain-like"/>
    <property type="match status" value="2"/>
</dbReference>
<name>A0A429Z394_9HYPH</name>
<accession>A0A429Z394</accession>
<keyword evidence="13" id="KW-0511">Multifunctional enzyme</keyword>
<feature type="domain" description="3-hydroxyacyl-CoA dehydrogenase C-terminal" evidence="16">
    <location>
        <begin position="481"/>
        <end position="567"/>
    </location>
</feature>
<evidence type="ECO:0000256" key="11">
    <source>
        <dbReference type="ARBA" id="ARBA00023235"/>
    </source>
</evidence>
<dbReference type="Pfam" id="PF00378">
    <property type="entry name" value="ECH_1"/>
    <property type="match status" value="1"/>
</dbReference>
<dbReference type="InterPro" id="IPR001753">
    <property type="entry name" value="Enoyl-CoA_hydra/iso"/>
</dbReference>
<reference evidence="18 19" key="1">
    <citation type="submission" date="2018-12" db="EMBL/GenBank/DDBJ databases">
        <title>Mesorhizobium carbonis sp. nov., isolated from coal mine water.</title>
        <authorList>
            <person name="Xin W."/>
            <person name="Xu Z."/>
            <person name="Xiang F."/>
            <person name="Zhang J."/>
            <person name="Xi L."/>
            <person name="Liu J."/>
        </authorList>
    </citation>
    <scope>NUCLEOTIDE SEQUENCE [LARGE SCALE GENOMIC DNA]</scope>
    <source>
        <strain evidence="18 19">B2.3</strain>
    </source>
</reference>
<evidence type="ECO:0000256" key="9">
    <source>
        <dbReference type="ARBA" id="ARBA00023098"/>
    </source>
</evidence>
<dbReference type="CDD" id="cd06558">
    <property type="entry name" value="crotonase-like"/>
    <property type="match status" value="1"/>
</dbReference>
<evidence type="ECO:0000256" key="12">
    <source>
        <dbReference type="ARBA" id="ARBA00023239"/>
    </source>
</evidence>
<keyword evidence="11" id="KW-0413">Isomerase</keyword>
<evidence type="ECO:0000256" key="7">
    <source>
        <dbReference type="ARBA" id="ARBA00023002"/>
    </source>
</evidence>
<dbReference type="InterPro" id="IPR036291">
    <property type="entry name" value="NAD(P)-bd_dom_sf"/>
</dbReference>
<feature type="domain" description="3-hydroxyacyl-CoA dehydrogenase NAD binding" evidence="17">
    <location>
        <begin position="301"/>
        <end position="477"/>
    </location>
</feature>
<comment type="pathway">
    <text evidence="2">Lipid metabolism; fatty acid beta-oxidation.</text>
</comment>
<keyword evidence="12" id="KW-0456">Lyase</keyword>
<dbReference type="Gene3D" id="1.10.1040.50">
    <property type="match status" value="1"/>
</dbReference>
<comment type="caution">
    <text evidence="18">The sequence shown here is derived from an EMBL/GenBank/DDBJ whole genome shotgun (WGS) entry which is preliminary data.</text>
</comment>
<dbReference type="InterPro" id="IPR029045">
    <property type="entry name" value="ClpP/crotonase-like_dom_sf"/>
</dbReference>
<dbReference type="EMBL" id="RWKW01000003">
    <property type="protein sequence ID" value="RST88195.1"/>
    <property type="molecule type" value="Genomic_DNA"/>
</dbReference>
<dbReference type="Proteomes" id="UP000278398">
    <property type="component" value="Unassembled WGS sequence"/>
</dbReference>
<keyword evidence="10" id="KW-0576">Peroxisome</keyword>
<evidence type="ECO:0000256" key="15">
    <source>
        <dbReference type="RuleBase" id="RU003707"/>
    </source>
</evidence>
<evidence type="ECO:0000259" key="17">
    <source>
        <dbReference type="Pfam" id="PF02737"/>
    </source>
</evidence>
<proteinExistence type="inferred from homology"/>
<dbReference type="RefSeq" id="WP_126697736.1">
    <property type="nucleotide sequence ID" value="NZ_RWKW01000003.1"/>
</dbReference>
<dbReference type="AlphaFoldDB" id="A0A429Z394"/>
<organism evidence="18 19">
    <name type="scientific">Aquibium carbonis</name>
    <dbReference type="NCBI Taxonomy" id="2495581"/>
    <lineage>
        <taxon>Bacteria</taxon>
        <taxon>Pseudomonadati</taxon>
        <taxon>Pseudomonadota</taxon>
        <taxon>Alphaproteobacteria</taxon>
        <taxon>Hyphomicrobiales</taxon>
        <taxon>Phyllobacteriaceae</taxon>
        <taxon>Aquibium</taxon>
    </lineage>
</organism>
<dbReference type="Pfam" id="PF00725">
    <property type="entry name" value="3HCDH"/>
    <property type="match status" value="2"/>
</dbReference>
<evidence type="ECO:0000313" key="19">
    <source>
        <dbReference type="Proteomes" id="UP000278398"/>
    </source>
</evidence>
<protein>
    <submittedName>
        <fullName evidence="18">3-hydroxyacyl-CoA dehydrogenase</fullName>
    </submittedName>
</protein>
<dbReference type="InterPro" id="IPR018376">
    <property type="entry name" value="Enoyl-CoA_hyd/isom_CS"/>
</dbReference>
<dbReference type="Gene3D" id="3.40.50.720">
    <property type="entry name" value="NAD(P)-binding Rossmann-like Domain"/>
    <property type="match status" value="1"/>
</dbReference>
<dbReference type="UniPathway" id="UPA00659"/>
<keyword evidence="19" id="KW-1185">Reference proteome</keyword>
<dbReference type="SUPFAM" id="SSF52096">
    <property type="entry name" value="ClpP/crotonase"/>
    <property type="match status" value="1"/>
</dbReference>
<dbReference type="InterPro" id="IPR006108">
    <property type="entry name" value="3HC_DH_C"/>
</dbReference>
<evidence type="ECO:0000256" key="5">
    <source>
        <dbReference type="ARBA" id="ARBA00022832"/>
    </source>
</evidence>
<keyword evidence="9" id="KW-0443">Lipid metabolism</keyword>
<dbReference type="FunFam" id="1.10.1040.50:FF:000006">
    <property type="entry name" value="Peroxisomal bifunctional enzyme"/>
    <property type="match status" value="1"/>
</dbReference>
<keyword evidence="5" id="KW-0276">Fatty acid metabolism</keyword>
<dbReference type="InterPro" id="IPR008927">
    <property type="entry name" value="6-PGluconate_DH-like_C_sf"/>
</dbReference>
<dbReference type="GO" id="GO:0070403">
    <property type="term" value="F:NAD+ binding"/>
    <property type="evidence" value="ECO:0007669"/>
    <property type="project" value="InterPro"/>
</dbReference>
<keyword evidence="8" id="KW-0520">NAD</keyword>
<comment type="subcellular location">
    <subcellularLocation>
        <location evidence="1">Peroxisome</location>
    </subcellularLocation>
</comment>
<gene>
    <name evidence="18" type="ORF">EJC49_01735</name>
</gene>
<evidence type="ECO:0000256" key="14">
    <source>
        <dbReference type="ARBA" id="ARBA00049556"/>
    </source>
</evidence>
<dbReference type="Gene3D" id="3.90.226.10">
    <property type="entry name" value="2-enoyl-CoA Hydratase, Chain A, domain 1"/>
    <property type="match status" value="1"/>
</dbReference>
<dbReference type="PANTHER" id="PTHR23309">
    <property type="entry name" value="3-HYDROXYACYL-COA DEHYROGENASE"/>
    <property type="match status" value="1"/>
</dbReference>
<dbReference type="Pfam" id="PF02737">
    <property type="entry name" value="3HCDH_N"/>
    <property type="match status" value="1"/>
</dbReference>
<evidence type="ECO:0000256" key="4">
    <source>
        <dbReference type="ARBA" id="ARBA00011245"/>
    </source>
</evidence>
<evidence type="ECO:0000313" key="18">
    <source>
        <dbReference type="EMBL" id="RST88195.1"/>
    </source>
</evidence>
<evidence type="ECO:0000256" key="1">
    <source>
        <dbReference type="ARBA" id="ARBA00004275"/>
    </source>
</evidence>
<evidence type="ECO:0000256" key="8">
    <source>
        <dbReference type="ARBA" id="ARBA00023027"/>
    </source>
</evidence>
<dbReference type="FunFam" id="3.40.50.720:FF:000009">
    <property type="entry name" value="Fatty oxidation complex, alpha subunit"/>
    <property type="match status" value="1"/>
</dbReference>
<dbReference type="OrthoDB" id="9771883at2"/>
<comment type="similarity">
    <text evidence="3">In the N-terminal section; belongs to the enoyl-CoA hydratase/isomerase family.</text>
</comment>
<keyword evidence="7" id="KW-0560">Oxidoreductase</keyword>
<comment type="catalytic activity">
    <reaction evidence="14">
        <text>a (3S)-3-hydroxyacyl-CoA + NAD(+) = a 3-oxoacyl-CoA + NADH + H(+)</text>
        <dbReference type="Rhea" id="RHEA:22432"/>
        <dbReference type="ChEBI" id="CHEBI:15378"/>
        <dbReference type="ChEBI" id="CHEBI:57318"/>
        <dbReference type="ChEBI" id="CHEBI:57540"/>
        <dbReference type="ChEBI" id="CHEBI:57945"/>
        <dbReference type="ChEBI" id="CHEBI:90726"/>
        <dbReference type="EC" id="1.1.1.35"/>
    </reaction>
</comment>
<dbReference type="SUPFAM" id="SSF51735">
    <property type="entry name" value="NAD(P)-binding Rossmann-fold domains"/>
    <property type="match status" value="1"/>
</dbReference>
<evidence type="ECO:0000256" key="6">
    <source>
        <dbReference type="ARBA" id="ARBA00022963"/>
    </source>
</evidence>
<dbReference type="InterPro" id="IPR006176">
    <property type="entry name" value="3-OHacyl-CoA_DH_NAD-bd"/>
</dbReference>
<evidence type="ECO:0000256" key="10">
    <source>
        <dbReference type="ARBA" id="ARBA00023140"/>
    </source>
</evidence>